<evidence type="ECO:0000256" key="1">
    <source>
        <dbReference type="SAM" id="Coils"/>
    </source>
</evidence>
<feature type="coiled-coil region" evidence="1">
    <location>
        <begin position="224"/>
        <end position="267"/>
    </location>
</feature>
<evidence type="ECO:0000313" key="2">
    <source>
        <dbReference type="EMBL" id="KAG2329940.1"/>
    </source>
</evidence>
<evidence type="ECO:0000313" key="3">
    <source>
        <dbReference type="Proteomes" id="UP000886595"/>
    </source>
</evidence>
<proteinExistence type="predicted"/>
<keyword evidence="3" id="KW-1185">Reference proteome</keyword>
<dbReference type="EMBL" id="JAAMPC010000001">
    <property type="protein sequence ID" value="KAG2329940.1"/>
    <property type="molecule type" value="Genomic_DNA"/>
</dbReference>
<keyword evidence="1" id="KW-0175">Coiled coil</keyword>
<gene>
    <name evidence="2" type="ORF">Bca52824_001120</name>
</gene>
<name>A0A8X7WJI4_BRACI</name>
<dbReference type="AlphaFoldDB" id="A0A8X7WJI4"/>
<organism evidence="2 3">
    <name type="scientific">Brassica carinata</name>
    <name type="common">Ethiopian mustard</name>
    <name type="synonym">Abyssinian cabbage</name>
    <dbReference type="NCBI Taxonomy" id="52824"/>
    <lineage>
        <taxon>Eukaryota</taxon>
        <taxon>Viridiplantae</taxon>
        <taxon>Streptophyta</taxon>
        <taxon>Embryophyta</taxon>
        <taxon>Tracheophyta</taxon>
        <taxon>Spermatophyta</taxon>
        <taxon>Magnoliopsida</taxon>
        <taxon>eudicotyledons</taxon>
        <taxon>Gunneridae</taxon>
        <taxon>Pentapetalae</taxon>
        <taxon>rosids</taxon>
        <taxon>malvids</taxon>
        <taxon>Brassicales</taxon>
        <taxon>Brassicaceae</taxon>
        <taxon>Brassiceae</taxon>
        <taxon>Brassica</taxon>
    </lineage>
</organism>
<sequence length="328" mass="37168">MSQRGCFTPGGSSSRFNDAVSKVEFEIPAVDPEDLAAYLKASGVVKTPRPGTLQPRAFRANPMAGCPSRSCPNVNNPFHPIPDDLKNIRDFFLGERRFWAMFTPKRVRHAVFLHRSLFEPVFLVDEESGSSMDGFVPCKDRKEKAESGKRKDKGIAADNVSVEGQDFAGDIIKDYLNGSETVDLDEFFDFDLPANDKSNETPEFAEASRTITGALLTVSRALSASRQEARMAQFKAEMADKEVACLKDELERERRPSEAEIRRAYRREKNEVAEMVRIRRERFSRDFKELQKSQKALGEYRECRGTTGGLYLTTAHNYSYDVEYVRQS</sequence>
<reference evidence="2 3" key="1">
    <citation type="submission" date="2020-02" db="EMBL/GenBank/DDBJ databases">
        <authorList>
            <person name="Ma Q."/>
            <person name="Huang Y."/>
            <person name="Song X."/>
            <person name="Pei D."/>
        </authorList>
    </citation>
    <scope>NUCLEOTIDE SEQUENCE [LARGE SCALE GENOMIC DNA]</scope>
    <source>
        <strain evidence="2">Sxm20200214</strain>
        <tissue evidence="2">Leaf</tissue>
    </source>
</reference>
<protein>
    <submittedName>
        <fullName evidence="2">Uncharacterized protein</fullName>
    </submittedName>
</protein>
<accession>A0A8X7WJI4</accession>
<dbReference type="Proteomes" id="UP000886595">
    <property type="component" value="Unassembled WGS sequence"/>
</dbReference>
<comment type="caution">
    <text evidence="2">The sequence shown here is derived from an EMBL/GenBank/DDBJ whole genome shotgun (WGS) entry which is preliminary data.</text>
</comment>